<evidence type="ECO:0000256" key="6">
    <source>
        <dbReference type="ARBA" id="ARBA00022840"/>
    </source>
</evidence>
<gene>
    <name evidence="9" type="ORF">QRO08_14375</name>
</gene>
<evidence type="ECO:0000256" key="1">
    <source>
        <dbReference type="ARBA" id="ARBA00004417"/>
    </source>
</evidence>
<dbReference type="InterPro" id="IPR003439">
    <property type="entry name" value="ABC_transporter-like_ATP-bd"/>
</dbReference>
<reference evidence="9 10" key="1">
    <citation type="submission" date="2023-06" db="EMBL/GenBank/DDBJ databases">
        <authorList>
            <person name="Ham H."/>
            <person name="Park D.S."/>
        </authorList>
    </citation>
    <scope>NUCLEOTIDE SEQUENCE [LARGE SCALE GENOMIC DNA]</scope>
    <source>
        <strain evidence="9 10">KACC 17005</strain>
    </source>
</reference>
<evidence type="ECO:0000313" key="9">
    <source>
        <dbReference type="EMBL" id="WIY47035.1"/>
    </source>
</evidence>
<evidence type="ECO:0000313" key="10">
    <source>
        <dbReference type="Proteomes" id="UP001242732"/>
    </source>
</evidence>
<keyword evidence="6 9" id="KW-0067">ATP-binding</keyword>
<dbReference type="InterPro" id="IPR027417">
    <property type="entry name" value="P-loop_NTPase"/>
</dbReference>
<evidence type="ECO:0000256" key="4">
    <source>
        <dbReference type="ARBA" id="ARBA00022475"/>
    </source>
</evidence>
<accession>A0ABY9AJB2</accession>
<dbReference type="RefSeq" id="WP_011796319.1">
    <property type="nucleotide sequence ID" value="NZ_CP023687.1"/>
</dbReference>
<dbReference type="GeneID" id="79792939"/>
<keyword evidence="4" id="KW-1003">Cell membrane</keyword>
<proteinExistence type="inferred from homology"/>
<dbReference type="PANTHER" id="PTHR43297:SF2">
    <property type="entry name" value="DIPEPTIDE TRANSPORT ATP-BINDING PROTEIN DPPD"/>
    <property type="match status" value="1"/>
</dbReference>
<dbReference type="Pfam" id="PF00005">
    <property type="entry name" value="ABC_tran"/>
    <property type="match status" value="2"/>
</dbReference>
<sequence length="570" mass="60826">MSTAPTRPSSAVPLLRVEDLRVAFGGKAVVHGVGFDIGAGEKLALVGESGSGKTITALSLLRLAADAEVSGRALLQGRGRAPAQDLLALPEREMRGLRGGDIAMVFQEPMTALNPLMPVGRQIAEVLQLKQGLSHAQSAAQAVELLAATGVPEPARRAGAYPHQLSGGQRQRAMIAMALASRPRLLLADEPTTALDVTLRGQILELLSDLQRQTGMAVLLITHDLHLVRRFADRVAVMERGVLVEQGTVAEVFAAPAHAYTRRLLGSVPRRDVIEDVVEDVGMDADSAPAAGAARAEPPAASARGLRVAYATPLPGLRGWFRRGEFVAVKDAYLVIHPGRTLGVVGESGSGKSTLAQALLGLLPFSGDLQIAGRAWELPVQRNSAANQALRRSVQVVFQDPFSSLSPRLTVEEIVGEGLRVHARQESEAGRRARVEAALADVGLTHAQFPGLLGRYPHEFSGGQRQRIAIARALILEPRLLVLDEPTSALDVTIQQQVLVLLQRLQKERGLSYLLITHDVAVIRAMAHDVLVMKDGDVVESGRMAQVLDAPRHPYTRRLVAAAGEGALPA</sequence>
<keyword evidence="3" id="KW-0813">Transport</keyword>
<dbReference type="Gene3D" id="3.40.50.300">
    <property type="entry name" value="P-loop containing nucleotide triphosphate hydrolases"/>
    <property type="match status" value="2"/>
</dbReference>
<dbReference type="Pfam" id="PF08352">
    <property type="entry name" value="oligo_HPY"/>
    <property type="match status" value="2"/>
</dbReference>
<dbReference type="PROSITE" id="PS00211">
    <property type="entry name" value="ABC_TRANSPORTER_1"/>
    <property type="match status" value="2"/>
</dbReference>
<dbReference type="GO" id="GO:0005524">
    <property type="term" value="F:ATP binding"/>
    <property type="evidence" value="ECO:0007669"/>
    <property type="project" value="UniProtKB-KW"/>
</dbReference>
<dbReference type="InterPro" id="IPR013563">
    <property type="entry name" value="Oligopep_ABC_C"/>
</dbReference>
<feature type="domain" description="ABC transporter" evidence="8">
    <location>
        <begin position="15"/>
        <end position="265"/>
    </location>
</feature>
<dbReference type="SUPFAM" id="SSF52540">
    <property type="entry name" value="P-loop containing nucleoside triphosphate hydrolases"/>
    <property type="match status" value="2"/>
</dbReference>
<organism evidence="9 10">
    <name type="scientific">Paracidovorax citrulli</name>
    <name type="common">Acidovorax citrulli</name>
    <dbReference type="NCBI Taxonomy" id="80869"/>
    <lineage>
        <taxon>Bacteria</taxon>
        <taxon>Pseudomonadati</taxon>
        <taxon>Pseudomonadota</taxon>
        <taxon>Betaproteobacteria</taxon>
        <taxon>Burkholderiales</taxon>
        <taxon>Comamonadaceae</taxon>
        <taxon>Paracidovorax</taxon>
    </lineage>
</organism>
<dbReference type="EMBL" id="CP127363">
    <property type="protein sequence ID" value="WIY47035.1"/>
    <property type="molecule type" value="Genomic_DNA"/>
</dbReference>
<dbReference type="Proteomes" id="UP001242732">
    <property type="component" value="Chromosome"/>
</dbReference>
<dbReference type="InterPro" id="IPR050388">
    <property type="entry name" value="ABC_Ni/Peptide_Import"/>
</dbReference>
<evidence type="ECO:0000256" key="5">
    <source>
        <dbReference type="ARBA" id="ARBA00022741"/>
    </source>
</evidence>
<dbReference type="PROSITE" id="PS50893">
    <property type="entry name" value="ABC_TRANSPORTER_2"/>
    <property type="match status" value="2"/>
</dbReference>
<comment type="similarity">
    <text evidence="2">Belongs to the ABC transporter superfamily.</text>
</comment>
<dbReference type="PANTHER" id="PTHR43297">
    <property type="entry name" value="OLIGOPEPTIDE TRANSPORT ATP-BINDING PROTEIN APPD"/>
    <property type="match status" value="1"/>
</dbReference>
<name>A0ABY9AJB2_PARCI</name>
<feature type="domain" description="ABC transporter" evidence="8">
    <location>
        <begin position="306"/>
        <end position="560"/>
    </location>
</feature>
<dbReference type="CDD" id="cd03257">
    <property type="entry name" value="ABC_NikE_OppD_transporters"/>
    <property type="match status" value="2"/>
</dbReference>
<dbReference type="InterPro" id="IPR003593">
    <property type="entry name" value="AAA+_ATPase"/>
</dbReference>
<comment type="subcellular location">
    <subcellularLocation>
        <location evidence="1">Cell inner membrane</location>
        <topology evidence="1">Peripheral membrane protein</topology>
    </subcellularLocation>
</comment>
<dbReference type="SMART" id="SM00382">
    <property type="entry name" value="AAA"/>
    <property type="match status" value="2"/>
</dbReference>
<dbReference type="InterPro" id="IPR017871">
    <property type="entry name" value="ABC_transporter-like_CS"/>
</dbReference>
<evidence type="ECO:0000256" key="3">
    <source>
        <dbReference type="ARBA" id="ARBA00022448"/>
    </source>
</evidence>
<keyword evidence="7" id="KW-0472">Membrane</keyword>
<keyword evidence="5" id="KW-0547">Nucleotide-binding</keyword>
<evidence type="ECO:0000256" key="2">
    <source>
        <dbReference type="ARBA" id="ARBA00005417"/>
    </source>
</evidence>
<protein>
    <submittedName>
        <fullName evidence="9">Dipeptide ABC transporter ATP-binding protein</fullName>
    </submittedName>
</protein>
<evidence type="ECO:0000256" key="7">
    <source>
        <dbReference type="ARBA" id="ARBA00023136"/>
    </source>
</evidence>
<evidence type="ECO:0000259" key="8">
    <source>
        <dbReference type="PROSITE" id="PS50893"/>
    </source>
</evidence>
<dbReference type="NCBIfam" id="NF008453">
    <property type="entry name" value="PRK11308.1"/>
    <property type="match status" value="2"/>
</dbReference>
<keyword evidence="10" id="KW-1185">Reference proteome</keyword>